<feature type="compositionally biased region" description="Basic and acidic residues" evidence="1">
    <location>
        <begin position="170"/>
        <end position="184"/>
    </location>
</feature>
<dbReference type="GO" id="GO:0005814">
    <property type="term" value="C:centriole"/>
    <property type="evidence" value="ECO:0007669"/>
    <property type="project" value="TreeGrafter"/>
</dbReference>
<organism evidence="4 5">
    <name type="scientific">Aphanomyces euteiches</name>
    <dbReference type="NCBI Taxonomy" id="100861"/>
    <lineage>
        <taxon>Eukaryota</taxon>
        <taxon>Sar</taxon>
        <taxon>Stramenopiles</taxon>
        <taxon>Oomycota</taxon>
        <taxon>Saprolegniomycetes</taxon>
        <taxon>Saprolegniales</taxon>
        <taxon>Verrucalvaceae</taxon>
        <taxon>Aphanomyces</taxon>
    </lineage>
</organism>
<feature type="region of interest" description="Disordered" evidence="1">
    <location>
        <begin position="147"/>
        <end position="224"/>
    </location>
</feature>
<feature type="compositionally biased region" description="Polar residues" evidence="1">
    <location>
        <begin position="421"/>
        <end position="432"/>
    </location>
</feature>
<feature type="compositionally biased region" description="Low complexity" evidence="1">
    <location>
        <begin position="194"/>
        <end position="206"/>
    </location>
</feature>
<dbReference type="GO" id="GO:0005737">
    <property type="term" value="C:cytoplasm"/>
    <property type="evidence" value="ECO:0007669"/>
    <property type="project" value="TreeGrafter"/>
</dbReference>
<feature type="region of interest" description="Disordered" evidence="1">
    <location>
        <begin position="421"/>
        <end position="480"/>
    </location>
</feature>
<dbReference type="InterPro" id="IPR039103">
    <property type="entry name" value="Spd-2/CEP192"/>
</dbReference>
<dbReference type="GO" id="GO:0090222">
    <property type="term" value="P:centrosome-templated microtubule nucleation"/>
    <property type="evidence" value="ECO:0007669"/>
    <property type="project" value="InterPro"/>
</dbReference>
<dbReference type="Pfam" id="PF22076">
    <property type="entry name" value="Cep192_D6"/>
    <property type="match status" value="1"/>
</dbReference>
<evidence type="ECO:0000313" key="5">
    <source>
        <dbReference type="Proteomes" id="UP000481153"/>
    </source>
</evidence>
<dbReference type="PANTHER" id="PTHR16029">
    <property type="entry name" value="CENTROSOMAL PROTEIN OF 192 KDA"/>
    <property type="match status" value="1"/>
</dbReference>
<dbReference type="AlphaFoldDB" id="A0A6G0X597"/>
<evidence type="ECO:0000259" key="2">
    <source>
        <dbReference type="Pfam" id="PF22066"/>
    </source>
</evidence>
<dbReference type="InterPro" id="IPR054092">
    <property type="entry name" value="Cep192-like_D6"/>
</dbReference>
<dbReference type="GO" id="GO:0071539">
    <property type="term" value="P:protein localization to centrosome"/>
    <property type="evidence" value="ECO:0007669"/>
    <property type="project" value="InterPro"/>
</dbReference>
<feature type="domain" description="Cep192-like" evidence="2">
    <location>
        <begin position="960"/>
        <end position="1045"/>
    </location>
</feature>
<feature type="compositionally biased region" description="Polar residues" evidence="1">
    <location>
        <begin position="467"/>
        <end position="479"/>
    </location>
</feature>
<evidence type="ECO:0000313" key="4">
    <source>
        <dbReference type="EMBL" id="KAF0735026.1"/>
    </source>
</evidence>
<dbReference type="InterPro" id="IPR054088">
    <property type="entry name" value="Cep192-like_D8"/>
</dbReference>
<feature type="compositionally biased region" description="Basic and acidic residues" evidence="1">
    <location>
        <begin position="11"/>
        <end position="21"/>
    </location>
</feature>
<reference evidence="4 5" key="1">
    <citation type="submission" date="2019-07" db="EMBL/GenBank/DDBJ databases">
        <title>Genomics analysis of Aphanomyces spp. identifies a new class of oomycete effector associated with host adaptation.</title>
        <authorList>
            <person name="Gaulin E."/>
        </authorList>
    </citation>
    <scope>NUCLEOTIDE SEQUENCE [LARGE SCALE GENOMIC DNA]</scope>
    <source>
        <strain evidence="4 5">ATCC 201684</strain>
    </source>
</reference>
<dbReference type="InterPro" id="IPR013783">
    <property type="entry name" value="Ig-like_fold"/>
</dbReference>
<comment type="caution">
    <text evidence="4">The sequence shown here is derived from an EMBL/GenBank/DDBJ whole genome shotgun (WGS) entry which is preliminary data.</text>
</comment>
<dbReference type="VEuPathDB" id="FungiDB:AeMF1_000051"/>
<feature type="region of interest" description="Disordered" evidence="1">
    <location>
        <begin position="1"/>
        <end position="22"/>
    </location>
</feature>
<dbReference type="GO" id="GO:0090307">
    <property type="term" value="P:mitotic spindle assembly"/>
    <property type="evidence" value="ECO:0007669"/>
    <property type="project" value="TreeGrafter"/>
</dbReference>
<feature type="domain" description="Cep192-like" evidence="3">
    <location>
        <begin position="841"/>
        <end position="929"/>
    </location>
</feature>
<name>A0A6G0X597_9STRA</name>
<feature type="compositionally biased region" description="Polar residues" evidence="1">
    <location>
        <begin position="159"/>
        <end position="169"/>
    </location>
</feature>
<evidence type="ECO:0000256" key="1">
    <source>
        <dbReference type="SAM" id="MobiDB-lite"/>
    </source>
</evidence>
<gene>
    <name evidence="4" type="ORF">Ae201684_008497</name>
</gene>
<protein>
    <recommendedName>
        <fullName evidence="6">MSP domain-containing protein</fullName>
    </recommendedName>
</protein>
<proteinExistence type="predicted"/>
<keyword evidence="5" id="KW-1185">Reference proteome</keyword>
<dbReference type="Proteomes" id="UP000481153">
    <property type="component" value="Unassembled WGS sequence"/>
</dbReference>
<accession>A0A6G0X597</accession>
<evidence type="ECO:0008006" key="6">
    <source>
        <dbReference type="Google" id="ProtNLM"/>
    </source>
</evidence>
<sequence length="1057" mass="116870">MFATSNELSDMEPKRKNKDSLEELFDSTKNLGKQAQTITIGFSPVDLENEVFVDAEEFLQRQASAEKPLEPSVVELDAHGFGCATDSPELFFAEKSRSLKAINFGAANDKESQEDEINNLSFELDNALLNDVSSEVSPWKSNEKMYYKNPGNSPIFKGTSKSIISPNSRHTNEKHSSSGDHRDASFNSPKNEISSQSKRSSSSFPSFQGVLSPSLAHRQSPQDKHPFQLNLSISQEVSNSNGQVDQSSTEFNHLNGSFPENKSSQFERIVTGIAPYHNFRGSIPVNILIDPHKAVRDAIQAAIAVPSTERANMNWTHPVHPSQVANVSLDAVVAVQAMVEATNAVQASVAEVLRLRSLAQRAVEEAVVSEAMAIADYAKSNTEYTPSLMGPEYSVKGCGDGDEKTQLKDDHEIQSQYKENGVTSVKDSNSNVIGPIMPSGRLLDRDRTNTQSNGPRSVTPKLDRQGRNGSRANADQTNTRARRRCVHQCDLDEMRWLQCSSTPSSTHQEYMMHTVGRDNNQLKSHVEDQNWDLVANGLENKLPLLVEKKKFTPNAQNERQESCNRHFHRNAQASHVQPPISFGDTCSEGRQKANFLFTASHDVINQHLKDKKSLVHDDHRPVNDKKHGISDEFVPESVVFNPTVISREEKQFVFEQPNENLTRHRAVTRGTFRGNYEGENRISHIPSMPPSNDIPLENTFYDPATSYSAVCSGINRPKLCKRFLCTIGGEIAETFLFRNTSSNYARICASIVPLSRGCNQFRITPPVLEMPPYASDHFVIRFVATQLGAVSGIFQFRSMSGDPFATPYEIIVDAHVKDSSASKPAIPGSDEVRRIDMIDIHPTYVRVEKGGHSSFEITNVSTSDADFKISCAHSQISIIPQHGVIPANGKTNVRVSVSEESPEIFQNTWCGSISVDVNGKFVREVSIVIDPSVSTPSVKNMAMSRSTSAASTSRSSKRKKGLFFSTGNIDCGICELHKSRTVLIRICNGAREPMTVFLQKLSKPFSCTYSSLTLRQRSYVEVPVVFTPDSIGDFSTLMTAYSVTDKASLSLSGQGIA</sequence>
<feature type="region of interest" description="Disordered" evidence="1">
    <location>
        <begin position="237"/>
        <end position="259"/>
    </location>
</feature>
<dbReference type="Gene3D" id="2.60.40.10">
    <property type="entry name" value="Immunoglobulins"/>
    <property type="match status" value="2"/>
</dbReference>
<dbReference type="EMBL" id="VJMJ01000102">
    <property type="protein sequence ID" value="KAF0735026.1"/>
    <property type="molecule type" value="Genomic_DNA"/>
</dbReference>
<dbReference type="PANTHER" id="PTHR16029:SF11">
    <property type="entry name" value="CENTROSOMAL PROTEIN OF 192 KDA"/>
    <property type="match status" value="1"/>
</dbReference>
<dbReference type="Pfam" id="PF22066">
    <property type="entry name" value="Cep192_D8"/>
    <property type="match status" value="1"/>
</dbReference>
<dbReference type="GO" id="GO:0019901">
    <property type="term" value="F:protein kinase binding"/>
    <property type="evidence" value="ECO:0007669"/>
    <property type="project" value="TreeGrafter"/>
</dbReference>
<evidence type="ECO:0000259" key="3">
    <source>
        <dbReference type="Pfam" id="PF22076"/>
    </source>
</evidence>
<dbReference type="GO" id="GO:0051298">
    <property type="term" value="P:centrosome duplication"/>
    <property type="evidence" value="ECO:0007669"/>
    <property type="project" value="InterPro"/>
</dbReference>
<dbReference type="GO" id="GO:0000242">
    <property type="term" value="C:pericentriolar material"/>
    <property type="evidence" value="ECO:0007669"/>
    <property type="project" value="TreeGrafter"/>
</dbReference>